<organism evidence="1 2">
    <name type="scientific">Folsomia candida</name>
    <name type="common">Springtail</name>
    <dbReference type="NCBI Taxonomy" id="158441"/>
    <lineage>
        <taxon>Eukaryota</taxon>
        <taxon>Metazoa</taxon>
        <taxon>Ecdysozoa</taxon>
        <taxon>Arthropoda</taxon>
        <taxon>Hexapoda</taxon>
        <taxon>Collembola</taxon>
        <taxon>Entomobryomorpha</taxon>
        <taxon>Isotomoidea</taxon>
        <taxon>Isotomidae</taxon>
        <taxon>Proisotominae</taxon>
        <taxon>Folsomia</taxon>
    </lineage>
</organism>
<evidence type="ECO:0000313" key="2">
    <source>
        <dbReference type="Proteomes" id="UP000198287"/>
    </source>
</evidence>
<dbReference type="AlphaFoldDB" id="A0A226DAY0"/>
<reference evidence="1 2" key="1">
    <citation type="submission" date="2015-12" db="EMBL/GenBank/DDBJ databases">
        <title>The genome of Folsomia candida.</title>
        <authorList>
            <person name="Faddeeva A."/>
            <person name="Derks M.F."/>
            <person name="Anvar Y."/>
            <person name="Smit S."/>
            <person name="Van Straalen N."/>
            <person name="Roelofs D."/>
        </authorList>
    </citation>
    <scope>NUCLEOTIDE SEQUENCE [LARGE SCALE GENOMIC DNA]</scope>
    <source>
        <strain evidence="1 2">VU population</strain>
        <tissue evidence="1">Whole body</tissue>
    </source>
</reference>
<protein>
    <submittedName>
        <fullName evidence="1">Uncharacterized protein</fullName>
    </submittedName>
</protein>
<comment type="caution">
    <text evidence="1">The sequence shown here is derived from an EMBL/GenBank/DDBJ whole genome shotgun (WGS) entry which is preliminary data.</text>
</comment>
<evidence type="ECO:0000313" key="1">
    <source>
        <dbReference type="EMBL" id="OXA42323.1"/>
    </source>
</evidence>
<dbReference type="EMBL" id="LNIX01000026">
    <property type="protein sequence ID" value="OXA42323.1"/>
    <property type="molecule type" value="Genomic_DNA"/>
</dbReference>
<proteinExistence type="predicted"/>
<sequence length="299" mass="34974">LEFQFQLSQDDWKLIKPRLNDKPDVTTKGSLFRMSRTDYGDVFQKSMKMAKECTKEMKGCTLRFTRHYVYDEKASDKAVKYYVVAYADCKKKDCHVKYTFRIKDIPVDNSRPTVLLEAKGKLEHDLTETKKRHLKGRQKNKAVDFLKDPKAKPAVLRRLLFSSEHTDQIAVDKRDYTEVQAIPTLRRARNEALSLNDLSPDILVDLCKRKLEMQKLPHLGERPAGYIQELSVDPFYVLLYTKHQMDILRRLLKTRPHSSLHLDGTGLQLVKKYNENYIKLNVCTCRNNRDQITGLHRSN</sequence>
<name>A0A226DAY0_FOLCA</name>
<dbReference type="Proteomes" id="UP000198287">
    <property type="component" value="Unassembled WGS sequence"/>
</dbReference>
<dbReference type="OrthoDB" id="7403924at2759"/>
<keyword evidence="2" id="KW-1185">Reference proteome</keyword>
<gene>
    <name evidence="1" type="ORF">Fcan01_22730</name>
</gene>
<feature type="non-terminal residue" evidence="1">
    <location>
        <position position="1"/>
    </location>
</feature>
<accession>A0A226DAY0</accession>